<sequence>MWSLANKRRSDREFKVGDWVYLKLQPYRQQSTVNQPCMKLAAKYFGPFLILEKKMVISKNVGVAPTHPQLPLMATDGTII</sequence>
<proteinExistence type="predicted"/>
<keyword evidence="1" id="KW-0548">Nucleotidyltransferase</keyword>
<dbReference type="AlphaFoldDB" id="A0A5B6W759"/>
<reference evidence="2" key="1">
    <citation type="journal article" date="2019" name="Plant Biotechnol. J.">
        <title>Genome sequencing of the Australian wild diploid species Gossypium australe highlights disease resistance and delayed gland morphogenesis.</title>
        <authorList>
            <person name="Cai Y."/>
            <person name="Cai X."/>
            <person name="Wang Q."/>
            <person name="Wang P."/>
            <person name="Zhang Y."/>
            <person name="Cai C."/>
            <person name="Xu Y."/>
            <person name="Wang K."/>
            <person name="Zhou Z."/>
            <person name="Wang C."/>
            <person name="Geng S."/>
            <person name="Li B."/>
            <person name="Dong Q."/>
            <person name="Hou Y."/>
            <person name="Wang H."/>
            <person name="Ai P."/>
            <person name="Liu Z."/>
            <person name="Yi F."/>
            <person name="Sun M."/>
            <person name="An G."/>
            <person name="Cheng J."/>
            <person name="Zhang Y."/>
            <person name="Shi Q."/>
            <person name="Xie Y."/>
            <person name="Shi X."/>
            <person name="Chang Y."/>
            <person name="Huang F."/>
            <person name="Chen Y."/>
            <person name="Hong S."/>
            <person name="Mi L."/>
            <person name="Sun Q."/>
            <person name="Zhang L."/>
            <person name="Zhou B."/>
            <person name="Peng R."/>
            <person name="Zhang X."/>
            <person name="Liu F."/>
        </authorList>
    </citation>
    <scope>NUCLEOTIDE SEQUENCE [LARGE SCALE GENOMIC DNA]</scope>
    <source>
        <strain evidence="2">cv. PA1801</strain>
    </source>
</reference>
<dbReference type="EMBL" id="SMMG02000004">
    <property type="protein sequence ID" value="KAA3477075.1"/>
    <property type="molecule type" value="Genomic_DNA"/>
</dbReference>
<evidence type="ECO:0000313" key="1">
    <source>
        <dbReference type="EMBL" id="KAA3477075.1"/>
    </source>
</evidence>
<gene>
    <name evidence="1" type="ORF">EPI10_010992</name>
</gene>
<keyword evidence="2" id="KW-1185">Reference proteome</keyword>
<protein>
    <submittedName>
        <fullName evidence="1">Reverse transcriptase</fullName>
    </submittedName>
</protein>
<name>A0A5B6W759_9ROSI</name>
<comment type="caution">
    <text evidence="1">The sequence shown here is derived from an EMBL/GenBank/DDBJ whole genome shotgun (WGS) entry which is preliminary data.</text>
</comment>
<keyword evidence="1" id="KW-0808">Transferase</keyword>
<organism evidence="1 2">
    <name type="scientific">Gossypium australe</name>
    <dbReference type="NCBI Taxonomy" id="47621"/>
    <lineage>
        <taxon>Eukaryota</taxon>
        <taxon>Viridiplantae</taxon>
        <taxon>Streptophyta</taxon>
        <taxon>Embryophyta</taxon>
        <taxon>Tracheophyta</taxon>
        <taxon>Spermatophyta</taxon>
        <taxon>Magnoliopsida</taxon>
        <taxon>eudicotyledons</taxon>
        <taxon>Gunneridae</taxon>
        <taxon>Pentapetalae</taxon>
        <taxon>rosids</taxon>
        <taxon>malvids</taxon>
        <taxon>Malvales</taxon>
        <taxon>Malvaceae</taxon>
        <taxon>Malvoideae</taxon>
        <taxon>Gossypium</taxon>
    </lineage>
</organism>
<evidence type="ECO:0000313" key="2">
    <source>
        <dbReference type="Proteomes" id="UP000325315"/>
    </source>
</evidence>
<dbReference type="GO" id="GO:0003964">
    <property type="term" value="F:RNA-directed DNA polymerase activity"/>
    <property type="evidence" value="ECO:0007669"/>
    <property type="project" value="UniProtKB-KW"/>
</dbReference>
<dbReference type="Proteomes" id="UP000325315">
    <property type="component" value="Unassembled WGS sequence"/>
</dbReference>
<dbReference type="OrthoDB" id="5554229at2759"/>
<keyword evidence="1" id="KW-0695">RNA-directed DNA polymerase</keyword>
<accession>A0A5B6W759</accession>